<organism evidence="13">
    <name type="scientific">Glycine max</name>
    <name type="common">Soybean</name>
    <name type="synonym">Glycine hispida</name>
    <dbReference type="NCBI Taxonomy" id="3847"/>
    <lineage>
        <taxon>Eukaryota</taxon>
        <taxon>Viridiplantae</taxon>
        <taxon>Streptophyta</taxon>
        <taxon>Embryophyta</taxon>
        <taxon>Tracheophyta</taxon>
        <taxon>Spermatophyta</taxon>
        <taxon>Magnoliopsida</taxon>
        <taxon>eudicotyledons</taxon>
        <taxon>Gunneridae</taxon>
        <taxon>Pentapetalae</taxon>
        <taxon>rosids</taxon>
        <taxon>fabids</taxon>
        <taxon>Fabales</taxon>
        <taxon>Fabaceae</taxon>
        <taxon>Papilionoideae</taxon>
        <taxon>50 kb inversion clade</taxon>
        <taxon>NPAAA clade</taxon>
        <taxon>indigoferoid/millettioid clade</taxon>
        <taxon>Phaseoleae</taxon>
        <taxon>Glycine</taxon>
        <taxon>Glycine subgen. Soja</taxon>
    </lineage>
</organism>
<dbReference type="PRINTS" id="PR00019">
    <property type="entry name" value="LEURICHRPT"/>
</dbReference>
<keyword evidence="9" id="KW-0472">Membrane</keyword>
<evidence type="ECO:0000256" key="10">
    <source>
        <dbReference type="ARBA" id="ARBA00023170"/>
    </source>
</evidence>
<dbReference type="InterPro" id="IPR032675">
    <property type="entry name" value="LRR_dom_sf"/>
</dbReference>
<evidence type="ECO:0000256" key="1">
    <source>
        <dbReference type="ARBA" id="ARBA00004251"/>
    </source>
</evidence>
<comment type="similarity">
    <text evidence="2">Belongs to the RLP family.</text>
</comment>
<evidence type="ECO:0000256" key="9">
    <source>
        <dbReference type="ARBA" id="ARBA00023136"/>
    </source>
</evidence>
<dbReference type="Pfam" id="PF00560">
    <property type="entry name" value="LRR_1"/>
    <property type="match status" value="3"/>
</dbReference>
<dbReference type="InParanoid" id="A0A0R0E3T9"/>
<keyword evidence="3" id="KW-1003">Cell membrane</keyword>
<dbReference type="EMBL" id="KZ847415">
    <property type="protein sequence ID" value="KRG88453.1"/>
    <property type="molecule type" value="Genomic_DNA"/>
</dbReference>
<accession>A0A0R0E3T9</accession>
<keyword evidence="11" id="KW-0325">Glycoprotein</keyword>
<proteinExistence type="inferred from homology"/>
<dbReference type="PANTHER" id="PTHR27004">
    <property type="entry name" value="RECEPTOR-LIKE PROTEIN 12 ISOFORM X1"/>
    <property type="match status" value="1"/>
</dbReference>
<dbReference type="Gramene" id="KRG88453">
    <property type="protein sequence ID" value="KRG88453"/>
    <property type="gene ID" value="GLYMA_U040300"/>
</dbReference>
<evidence type="ECO:0000256" key="4">
    <source>
        <dbReference type="ARBA" id="ARBA00022614"/>
    </source>
</evidence>
<evidence type="ECO:0000313" key="13">
    <source>
        <dbReference type="EnsemblPlants" id="KRG88453"/>
    </source>
</evidence>
<gene>
    <name evidence="12" type="ORF">GLYMA_U040300</name>
</gene>
<keyword evidence="7" id="KW-0677">Repeat</keyword>
<keyword evidence="8" id="KW-1133">Transmembrane helix</keyword>
<evidence type="ECO:0008006" key="15">
    <source>
        <dbReference type="Google" id="ProtNLM"/>
    </source>
</evidence>
<keyword evidence="5" id="KW-0812">Transmembrane</keyword>
<dbReference type="EnsemblPlants" id="KRG88453">
    <property type="protein sequence ID" value="KRG88453"/>
    <property type="gene ID" value="GLYMA_U040300"/>
</dbReference>
<keyword evidence="4" id="KW-0433">Leucine-rich repeat</keyword>
<dbReference type="Proteomes" id="UP000008827">
    <property type="component" value="Unassembled WGS sequence"/>
</dbReference>
<dbReference type="GO" id="GO:0005886">
    <property type="term" value="C:plasma membrane"/>
    <property type="evidence" value="ECO:0007669"/>
    <property type="project" value="UniProtKB-SubCell"/>
</dbReference>
<evidence type="ECO:0000313" key="12">
    <source>
        <dbReference type="EMBL" id="KRG88453.1"/>
    </source>
</evidence>
<dbReference type="PANTHER" id="PTHR27004:SF435">
    <property type="entry name" value="LEUCINE-RICH REPEAT-CONTAINING N-TERMINAL PLANT-TYPE DOMAIN-CONTAINING PROTEIN"/>
    <property type="match status" value="1"/>
</dbReference>
<evidence type="ECO:0000256" key="5">
    <source>
        <dbReference type="ARBA" id="ARBA00022692"/>
    </source>
</evidence>
<evidence type="ECO:0000256" key="7">
    <source>
        <dbReference type="ARBA" id="ARBA00022737"/>
    </source>
</evidence>
<evidence type="ECO:0000256" key="3">
    <source>
        <dbReference type="ARBA" id="ARBA00022475"/>
    </source>
</evidence>
<evidence type="ECO:0000256" key="8">
    <source>
        <dbReference type="ARBA" id="ARBA00022989"/>
    </source>
</evidence>
<evidence type="ECO:0000256" key="6">
    <source>
        <dbReference type="ARBA" id="ARBA00022729"/>
    </source>
</evidence>
<keyword evidence="6" id="KW-0732">Signal</keyword>
<protein>
    <recommendedName>
        <fullName evidence="15">Leucine-rich repeat-containing N-terminal plant-type domain-containing protein</fullName>
    </recommendedName>
</protein>
<dbReference type="SUPFAM" id="SSF52058">
    <property type="entry name" value="L domain-like"/>
    <property type="match status" value="1"/>
</dbReference>
<keyword evidence="10" id="KW-0675">Receptor</keyword>
<dbReference type="STRING" id="3847.A0A0R0E3T9"/>
<evidence type="ECO:0000256" key="2">
    <source>
        <dbReference type="ARBA" id="ARBA00009592"/>
    </source>
</evidence>
<dbReference type="SMR" id="A0A0R0E3T9"/>
<comment type="subcellular location">
    <subcellularLocation>
        <location evidence="1">Cell membrane</location>
        <topology evidence="1">Single-pass type I membrane protein</topology>
    </subcellularLocation>
</comment>
<dbReference type="Gene3D" id="3.80.10.10">
    <property type="entry name" value="Ribonuclease Inhibitor"/>
    <property type="match status" value="1"/>
</dbReference>
<keyword evidence="14" id="KW-1185">Reference proteome</keyword>
<sequence>MPKTLDALDLSGNFLNGHFDLSSNNISGPFPTFVLQLSKLLLTIGSVQLNKLFEDLGNLNTLNLSYNNLSVNVNEHLQNITNLSVLDLHQNKLQGPIYFTTWKRNVTHNEDEAGSKFIMKICYFPTDFYYQDSLIVTSIGLQMELVKVLTIFTSIDFSSNHFEGPIPKDLMNFKTICVLNSSNNALSGEISSSIVNLKELESLDLSQNSLSGEITMQLASLSFLSYLNLSFNHLVGKIPTGNDRLYSIDWKKNDGKELRVMPQQECARLTCTIDWNLITVELGMIFGHGIVFAHYS</sequence>
<name>A0A0R0E3T9_SOYBN</name>
<reference evidence="12" key="3">
    <citation type="submission" date="2018-07" db="EMBL/GenBank/DDBJ databases">
        <title>WGS assembly of Glycine max.</title>
        <authorList>
            <person name="Schmutz J."/>
            <person name="Cannon S."/>
            <person name="Schlueter J."/>
            <person name="Ma J."/>
            <person name="Mitros T."/>
            <person name="Nelson W."/>
            <person name="Hyten D."/>
            <person name="Song Q."/>
            <person name="Thelen J."/>
            <person name="Cheng J."/>
            <person name="Xu D."/>
            <person name="Hellsten U."/>
            <person name="May G."/>
            <person name="Yu Y."/>
            <person name="Sakurai T."/>
            <person name="Umezawa T."/>
            <person name="Bhattacharyya M."/>
            <person name="Sandhu D."/>
            <person name="Valliyodan B."/>
            <person name="Lindquist E."/>
            <person name="Peto M."/>
            <person name="Grant D."/>
            <person name="Shu S."/>
            <person name="Goodstein D."/>
            <person name="Barry K."/>
            <person name="Futrell-Griggs M."/>
            <person name="Abernathy B."/>
            <person name="Du J."/>
            <person name="Tian Z."/>
            <person name="Zhu L."/>
            <person name="Gill N."/>
            <person name="Joshi T."/>
            <person name="Libault M."/>
            <person name="Sethuraman A."/>
            <person name="Zhang X."/>
            <person name="Shinozaki K."/>
            <person name="Nguyen H."/>
            <person name="Wing R."/>
            <person name="Cregan P."/>
            <person name="Specht J."/>
            <person name="Grimwood J."/>
            <person name="Rokhsar D."/>
            <person name="Stacey G."/>
            <person name="Shoemaker R."/>
            <person name="Jackson S."/>
        </authorList>
    </citation>
    <scope>NUCLEOTIDE SEQUENCE</scope>
    <source>
        <tissue evidence="12">Callus</tissue>
    </source>
</reference>
<evidence type="ECO:0000256" key="11">
    <source>
        <dbReference type="ARBA" id="ARBA00023180"/>
    </source>
</evidence>
<evidence type="ECO:0000313" key="14">
    <source>
        <dbReference type="Proteomes" id="UP000008827"/>
    </source>
</evidence>
<dbReference type="FunFam" id="3.80.10.10:FF:000041">
    <property type="entry name" value="LRR receptor-like serine/threonine-protein kinase ERECTA"/>
    <property type="match status" value="1"/>
</dbReference>
<dbReference type="AlphaFoldDB" id="A0A0R0E3T9"/>
<reference evidence="12" key="1">
    <citation type="journal article" date="2010" name="Nature">
        <title>Genome sequence of the palaeopolyploid soybean.</title>
        <authorList>
            <person name="Schmutz J."/>
            <person name="Cannon S.B."/>
            <person name="Schlueter J."/>
            <person name="Ma J."/>
            <person name="Mitros T."/>
            <person name="Nelson W."/>
            <person name="Hyten D.L."/>
            <person name="Song Q."/>
            <person name="Thelen J.J."/>
            <person name="Cheng J."/>
            <person name="Xu D."/>
            <person name="Hellsten U."/>
            <person name="May G.D."/>
            <person name="Yu Y."/>
            <person name="Sakurai T."/>
            <person name="Umezawa T."/>
            <person name="Bhattacharyya M.K."/>
            <person name="Sandhu D."/>
            <person name="Valliyodan B."/>
            <person name="Lindquist E."/>
            <person name="Peto M."/>
            <person name="Grant D."/>
            <person name="Shu S."/>
            <person name="Goodstein D."/>
            <person name="Barry K."/>
            <person name="Futrell-Griggs M."/>
            <person name="Abernathy B."/>
            <person name="Du J."/>
            <person name="Tian Z."/>
            <person name="Zhu L."/>
            <person name="Gill N."/>
            <person name="Joshi T."/>
            <person name="Libault M."/>
            <person name="Sethuraman A."/>
            <person name="Zhang X.-C."/>
            <person name="Shinozaki K."/>
            <person name="Nguyen H.T."/>
            <person name="Wing R.A."/>
            <person name="Cregan P."/>
            <person name="Specht J."/>
            <person name="Grimwood J."/>
            <person name="Rokhsar D."/>
            <person name="Stacey G."/>
            <person name="Shoemaker R.C."/>
            <person name="Jackson S.A."/>
        </authorList>
    </citation>
    <scope>NUCLEOTIDE SEQUENCE</scope>
    <source>
        <tissue evidence="12">Callus</tissue>
    </source>
</reference>
<reference evidence="13" key="2">
    <citation type="submission" date="2018-02" db="UniProtKB">
        <authorList>
            <consortium name="EnsemblPlants"/>
        </authorList>
    </citation>
    <scope>IDENTIFICATION</scope>
    <source>
        <strain evidence="13">Williams 82</strain>
    </source>
</reference>
<dbReference type="InterPro" id="IPR001611">
    <property type="entry name" value="Leu-rich_rpt"/>
</dbReference>